<reference evidence="1 2" key="1">
    <citation type="submission" date="2015-09" db="EMBL/GenBank/DDBJ databases">
        <title>Genome sequence of the marine flavobacterium Croceitalea dokdonensis DOKDO 023 that contains proton- and sodium-pumping rhodopsins.</title>
        <authorList>
            <person name="Kwon S.-K."/>
            <person name="Lee H.K."/>
            <person name="Kwak M.-J."/>
            <person name="Kim J.F."/>
        </authorList>
    </citation>
    <scope>NUCLEOTIDE SEQUENCE [LARGE SCALE GENOMIC DNA]</scope>
    <source>
        <strain evidence="1 2">DOKDO 023</strain>
    </source>
</reference>
<proteinExistence type="predicted"/>
<dbReference type="Gene3D" id="2.60.120.200">
    <property type="match status" value="1"/>
</dbReference>
<dbReference type="STRING" id="1300341.I595_3323"/>
<dbReference type="InterPro" id="IPR015305">
    <property type="entry name" value="DUF1961"/>
</dbReference>
<organism evidence="1 2">
    <name type="scientific">Croceitalea dokdonensis DOKDO 023</name>
    <dbReference type="NCBI Taxonomy" id="1300341"/>
    <lineage>
        <taxon>Bacteria</taxon>
        <taxon>Pseudomonadati</taxon>
        <taxon>Bacteroidota</taxon>
        <taxon>Flavobacteriia</taxon>
        <taxon>Flavobacteriales</taxon>
        <taxon>Flavobacteriaceae</taxon>
        <taxon>Croceitalea</taxon>
    </lineage>
</organism>
<dbReference type="AlphaFoldDB" id="A0A0P7ARR2"/>
<dbReference type="PROSITE" id="PS51257">
    <property type="entry name" value="PROKAR_LIPOPROTEIN"/>
    <property type="match status" value="1"/>
</dbReference>
<gene>
    <name evidence="1" type="ORF">I595_3323</name>
</gene>
<evidence type="ECO:0000313" key="2">
    <source>
        <dbReference type="Proteomes" id="UP000050280"/>
    </source>
</evidence>
<sequence>MIKTKYLLGAFALLTMVISCKGQGNKARAVLEKNEKVDFFADNGYGNAVAVVQHPAGIYHDGITYVCYQGPQEDPYVASYNHETKEWQGPFKVGISEMGKDPTRKKKIDNHGKPSILIDDQGYIHIAFGGHGGMRKHGENLLGNHHYGKNLHAVSKRPLDISSWETLNTISPFGTYNQWIKMDNGDIYLFYRHGAHRSNWVYQLSTDNGRSFSEPISFLKHKRRNDMAAVDSWYPWITKGDGNELHVVFDYHLCLDTKPSTIGLGHIAKRYNVYYMKFNTQTGEWTNINNDILETPVTREIAEAKTLVAETDDNWTFQGVLDLDSKGWPHIGMTVGKEIPNSRRSAPKKMHYFWWDGIQWIQNRNTNMPTGNGFIKVTEADDVQFFIDEVNENGQGAIARYDSRVNGTTFKKEKTFIKKSNARFAISASIENAHPDALLIVAEISPKSDYRRMYLLGDNGPIQRKTSEAKVLAAKSAFDHLKNAKEWNLVLSDTGTRNWRENWTLDGELATIENTEAGMNFSAGPEANNDAHHAVLWTKDTFAGDIRIEYDYVRTDEQNKYVNILYIQASGTAKGEYATDIAQWQHLRKVPAMRKYFENMNALHISYAAFGNKGDGLFYTRARRYPKPEVKSFKITQVEPSYDYKGFIETGKKYHITAMKLGDYLYFEVSGEGGSELFTWDLSKIDPILEGRIGLRHMYTRSARYSNFKIYTK</sequence>
<dbReference type="EMBL" id="LDJX01000008">
    <property type="protein sequence ID" value="KPM30502.1"/>
    <property type="molecule type" value="Genomic_DNA"/>
</dbReference>
<dbReference type="SUPFAM" id="SSF75005">
    <property type="entry name" value="Arabinanase/levansucrase/invertase"/>
    <property type="match status" value="1"/>
</dbReference>
<evidence type="ECO:0000313" key="1">
    <source>
        <dbReference type="EMBL" id="KPM30502.1"/>
    </source>
</evidence>
<dbReference type="Pfam" id="PF15892">
    <property type="entry name" value="BNR_4"/>
    <property type="match status" value="1"/>
</dbReference>
<keyword evidence="2" id="KW-1185">Reference proteome</keyword>
<comment type="caution">
    <text evidence="1">The sequence shown here is derived from an EMBL/GenBank/DDBJ whole genome shotgun (WGS) entry which is preliminary data.</text>
</comment>
<dbReference type="RefSeq" id="WP_083467634.1">
    <property type="nucleotide sequence ID" value="NZ_LDJX01000008.1"/>
</dbReference>
<dbReference type="InterPro" id="IPR023296">
    <property type="entry name" value="Glyco_hydro_beta-prop_sf"/>
</dbReference>
<protein>
    <recommendedName>
        <fullName evidence="3">BNR repeat-containing family member</fullName>
    </recommendedName>
</protein>
<evidence type="ECO:0008006" key="3">
    <source>
        <dbReference type="Google" id="ProtNLM"/>
    </source>
</evidence>
<dbReference type="Proteomes" id="UP000050280">
    <property type="component" value="Unassembled WGS sequence"/>
</dbReference>
<accession>A0A0P7ARR2</accession>
<name>A0A0P7ARR2_9FLAO</name>
<dbReference type="InterPro" id="IPR036278">
    <property type="entry name" value="Sialidase_sf"/>
</dbReference>
<dbReference type="Pfam" id="PF09224">
    <property type="entry name" value="DUF1961"/>
    <property type="match status" value="1"/>
</dbReference>
<dbReference type="SUPFAM" id="SSF50939">
    <property type="entry name" value="Sialidases"/>
    <property type="match status" value="1"/>
</dbReference>